<gene>
    <name evidence="3" type="ORF">CC84DRAFT_1247403</name>
</gene>
<dbReference type="GO" id="GO:0000981">
    <property type="term" value="F:DNA-binding transcription factor activity, RNA polymerase II-specific"/>
    <property type="evidence" value="ECO:0007669"/>
    <property type="project" value="InterPro"/>
</dbReference>
<dbReference type="Pfam" id="PF00172">
    <property type="entry name" value="Zn_clus"/>
    <property type="match status" value="1"/>
</dbReference>
<dbReference type="CDD" id="cd12148">
    <property type="entry name" value="fungal_TF_MHR"/>
    <property type="match status" value="1"/>
</dbReference>
<dbReference type="PANTHER" id="PTHR46910:SF5">
    <property type="entry name" value="ZN(II)2CYS6 TRANSCRIPTION FACTOR (EUROFUNG)"/>
    <property type="match status" value="1"/>
</dbReference>
<evidence type="ECO:0000259" key="2">
    <source>
        <dbReference type="PROSITE" id="PS50048"/>
    </source>
</evidence>
<dbReference type="OrthoDB" id="103819at2759"/>
<dbReference type="GO" id="GO:0008270">
    <property type="term" value="F:zinc ion binding"/>
    <property type="evidence" value="ECO:0007669"/>
    <property type="project" value="InterPro"/>
</dbReference>
<keyword evidence="4" id="KW-1185">Reference proteome</keyword>
<dbReference type="PANTHER" id="PTHR46910">
    <property type="entry name" value="TRANSCRIPTION FACTOR PDR1"/>
    <property type="match status" value="1"/>
</dbReference>
<dbReference type="PROSITE" id="PS50048">
    <property type="entry name" value="ZN2_CY6_FUNGAL_2"/>
    <property type="match status" value="1"/>
</dbReference>
<dbReference type="AlphaFoldDB" id="A0A177CDP0"/>
<feature type="domain" description="Zn(2)-C6 fungal-type" evidence="2">
    <location>
        <begin position="21"/>
        <end position="50"/>
    </location>
</feature>
<dbReference type="RefSeq" id="XP_018035284.1">
    <property type="nucleotide sequence ID" value="XM_018184233.1"/>
</dbReference>
<organism evidence="3 4">
    <name type="scientific">Paraphaeosphaeria sporulosa</name>
    <dbReference type="NCBI Taxonomy" id="1460663"/>
    <lineage>
        <taxon>Eukaryota</taxon>
        <taxon>Fungi</taxon>
        <taxon>Dikarya</taxon>
        <taxon>Ascomycota</taxon>
        <taxon>Pezizomycotina</taxon>
        <taxon>Dothideomycetes</taxon>
        <taxon>Pleosporomycetidae</taxon>
        <taxon>Pleosporales</taxon>
        <taxon>Massarineae</taxon>
        <taxon>Didymosphaeriaceae</taxon>
        <taxon>Paraphaeosphaeria</taxon>
    </lineage>
</organism>
<dbReference type="SUPFAM" id="SSF57701">
    <property type="entry name" value="Zn2/Cys6 DNA-binding domain"/>
    <property type="match status" value="1"/>
</dbReference>
<evidence type="ECO:0000256" key="1">
    <source>
        <dbReference type="ARBA" id="ARBA00023242"/>
    </source>
</evidence>
<dbReference type="SMART" id="SM00066">
    <property type="entry name" value="GAL4"/>
    <property type="match status" value="1"/>
</dbReference>
<protein>
    <recommendedName>
        <fullName evidence="2">Zn(2)-C6 fungal-type domain-containing protein</fullName>
    </recommendedName>
</protein>
<reference evidence="3 4" key="1">
    <citation type="submission" date="2016-05" db="EMBL/GenBank/DDBJ databases">
        <title>Comparative analysis of secretome profiles of manganese(II)-oxidizing ascomycete fungi.</title>
        <authorList>
            <consortium name="DOE Joint Genome Institute"/>
            <person name="Zeiner C.A."/>
            <person name="Purvine S.O."/>
            <person name="Zink E.M."/>
            <person name="Wu S."/>
            <person name="Pasa-Tolic L."/>
            <person name="Chaput D.L."/>
            <person name="Haridas S."/>
            <person name="Grigoriev I.V."/>
            <person name="Santelli C.M."/>
            <person name="Hansel C.M."/>
        </authorList>
    </citation>
    <scope>NUCLEOTIDE SEQUENCE [LARGE SCALE GENOMIC DNA]</scope>
    <source>
        <strain evidence="3 4">AP3s5-JAC2a</strain>
    </source>
</reference>
<sequence>MEMRGNPVEEQERTFRVARRSCDQCRTRKIGCDRGSPCAPCISARLSCTHSAVAYSSASTKQRVLISAKYEQKIDGIARDIDGIKQMLQTLQVAEHEFRPRTVSGPQSTQGSPMPLPRDTQLHPETNSEIVWGHSAHMIDFIKAIVRDGASRSTGPEANQVLSTLQKLLHALESPPQALGQRYSREGIASNRDGINMPPQESAVTVLRWAKEHASNARISWLAKLLPLDRFTNICQNLYFSVQDYSEIEFILANGFLSYVFFEHVVVSGRSDYAQYSRCCRDNLNTALSQLPLLIPSSIEVVAALTLGPYTERTDDLWLAQQRLFWAVYRLDKGISLRLGQSSTIRDEEISLSSIPDDPGVRTASIQGRAYNELYSPKGLLREDAERAYIAASLGTELKQCINDTRDAILENAGGLSANTADPVGVVYMQCELICQYSLLTLVLRAVPVSLGAVCSISEECLKVAREALRAHEECITTMRSCKNEPLMLLRYLNWAIVHCPFPPFSILLTHAIQMMDVPEIEHLERFAASLEPSGSTTKPDTITEPHHLYNILCKAARLYLDFNTGPVSGNFIRLESDTIPNIDFTEPGLGRTSVAAFPESRLDEGWLGQWFHENQLVMSVLDENAFF</sequence>
<dbReference type="InParanoid" id="A0A177CDP0"/>
<dbReference type="Gene3D" id="4.10.240.10">
    <property type="entry name" value="Zn(2)-C6 fungal-type DNA-binding domain"/>
    <property type="match status" value="1"/>
</dbReference>
<dbReference type="InterPro" id="IPR001138">
    <property type="entry name" value="Zn2Cys6_DnaBD"/>
</dbReference>
<proteinExistence type="predicted"/>
<dbReference type="Proteomes" id="UP000077069">
    <property type="component" value="Unassembled WGS sequence"/>
</dbReference>
<dbReference type="CDD" id="cd00067">
    <property type="entry name" value="GAL4"/>
    <property type="match status" value="1"/>
</dbReference>
<dbReference type="GeneID" id="28767719"/>
<dbReference type="InterPro" id="IPR036864">
    <property type="entry name" value="Zn2-C6_fun-type_DNA-bd_sf"/>
</dbReference>
<evidence type="ECO:0000313" key="3">
    <source>
        <dbReference type="EMBL" id="OAG04919.1"/>
    </source>
</evidence>
<dbReference type="PROSITE" id="PS00463">
    <property type="entry name" value="ZN2_CY6_FUNGAL_1"/>
    <property type="match status" value="1"/>
</dbReference>
<dbReference type="EMBL" id="KV441553">
    <property type="protein sequence ID" value="OAG04919.1"/>
    <property type="molecule type" value="Genomic_DNA"/>
</dbReference>
<evidence type="ECO:0000313" key="4">
    <source>
        <dbReference type="Proteomes" id="UP000077069"/>
    </source>
</evidence>
<dbReference type="STRING" id="1460663.A0A177CDP0"/>
<dbReference type="InterPro" id="IPR050987">
    <property type="entry name" value="AtrR-like"/>
</dbReference>
<accession>A0A177CDP0</accession>
<name>A0A177CDP0_9PLEO</name>
<keyword evidence="1" id="KW-0539">Nucleus</keyword>